<gene>
    <name evidence="6" type="ORF">OAN307_c34080</name>
</gene>
<evidence type="ECO:0000256" key="1">
    <source>
        <dbReference type="ARBA" id="ARBA00008857"/>
    </source>
</evidence>
<dbReference type="GO" id="GO:0006310">
    <property type="term" value="P:DNA recombination"/>
    <property type="evidence" value="ECO:0007669"/>
    <property type="project" value="UniProtKB-KW"/>
</dbReference>
<dbReference type="HOGENOM" id="CLU_027562_0_2_5"/>
<dbReference type="STRING" id="391626.OAN307_c34080"/>
<proteinExistence type="inferred from homology"/>
<sequence>MGHYPELSLRDARMKSMLTRADILDPKTDVYKPPEIIGMPDLPEKNEAIPLFRDVAKVWFDRKVLGLSNGKHIQQNWNTLKTYVFPQLGALPIDQIKQRHLIAVFDPIWRIKHTTAKRTLGRVEEVFELAKLLEHIEINPASFKRQIAFGRVTIQTRHQPSLDRSRAPDLWQWILKHDVAEDVRQMLMVMLLTGKRTKEVRMVQWIDLELDQLIWTSQREHMKMRRAHRIPICKQLDVIFDNMSLLTGTSDAVFARPKNKLGVIDENCARLEFQKFYPNITEHGMRATFRTWLRKQNCYSQDLMETALSHEKDPMVNAYMRDDLLDERRPTMQNWADYVTGGAMPPRLQDQL</sequence>
<dbReference type="SUPFAM" id="SSF56349">
    <property type="entry name" value="DNA breaking-rejoining enzymes"/>
    <property type="match status" value="1"/>
</dbReference>
<dbReference type="InterPro" id="IPR010998">
    <property type="entry name" value="Integrase_recombinase_N"/>
</dbReference>
<dbReference type="InterPro" id="IPR002104">
    <property type="entry name" value="Integrase_catalytic"/>
</dbReference>
<dbReference type="Gene3D" id="1.10.150.130">
    <property type="match status" value="1"/>
</dbReference>
<reference evidence="6 7" key="1">
    <citation type="journal article" date="2013" name="PLoS ONE">
        <title>Poles Apart: Arctic and Antarctic Octadecabacter strains Share High Genome Plasticity and a New Type of Xanthorhodopsin.</title>
        <authorList>
            <person name="Vollmers J."/>
            <person name="Voget S."/>
            <person name="Dietrich S."/>
            <person name="Gollnow K."/>
            <person name="Smits M."/>
            <person name="Meyer K."/>
            <person name="Brinkhoff T."/>
            <person name="Simon M."/>
            <person name="Daniel R."/>
        </authorList>
    </citation>
    <scope>NUCLEOTIDE SEQUENCE [LARGE SCALE GENOMIC DNA]</scope>
    <source>
        <strain evidence="6 7">307</strain>
    </source>
</reference>
<dbReference type="Gene3D" id="1.10.443.10">
    <property type="entry name" value="Intergrase catalytic core"/>
    <property type="match status" value="1"/>
</dbReference>
<keyword evidence="4" id="KW-0233">DNA recombination</keyword>
<dbReference type="InterPro" id="IPR053876">
    <property type="entry name" value="Phage_int_M"/>
</dbReference>
<accession>M9REU5</accession>
<dbReference type="GO" id="GO:0015074">
    <property type="term" value="P:DNA integration"/>
    <property type="evidence" value="ECO:0007669"/>
    <property type="project" value="UniProtKB-KW"/>
</dbReference>
<evidence type="ECO:0000313" key="6">
    <source>
        <dbReference type="EMBL" id="AGI68906.1"/>
    </source>
</evidence>
<keyword evidence="2" id="KW-0229">DNA integration</keyword>
<dbReference type="Proteomes" id="UP000005307">
    <property type="component" value="Chromosome"/>
</dbReference>
<dbReference type="eggNOG" id="COG0582">
    <property type="taxonomic scope" value="Bacteria"/>
</dbReference>
<dbReference type="GO" id="GO:0003677">
    <property type="term" value="F:DNA binding"/>
    <property type="evidence" value="ECO:0007669"/>
    <property type="project" value="UniProtKB-KW"/>
</dbReference>
<dbReference type="EMBL" id="CP003740">
    <property type="protein sequence ID" value="AGI68906.1"/>
    <property type="molecule type" value="Genomic_DNA"/>
</dbReference>
<keyword evidence="7" id="KW-1185">Reference proteome</keyword>
<evidence type="ECO:0000256" key="4">
    <source>
        <dbReference type="ARBA" id="ARBA00023172"/>
    </source>
</evidence>
<dbReference type="PROSITE" id="PS51898">
    <property type="entry name" value="TYR_RECOMBINASE"/>
    <property type="match status" value="1"/>
</dbReference>
<dbReference type="InterPro" id="IPR050808">
    <property type="entry name" value="Phage_Integrase"/>
</dbReference>
<dbReference type="PANTHER" id="PTHR30629">
    <property type="entry name" value="PROPHAGE INTEGRASE"/>
    <property type="match status" value="1"/>
</dbReference>
<evidence type="ECO:0000256" key="3">
    <source>
        <dbReference type="ARBA" id="ARBA00023125"/>
    </source>
</evidence>
<evidence type="ECO:0000313" key="7">
    <source>
        <dbReference type="Proteomes" id="UP000005307"/>
    </source>
</evidence>
<dbReference type="Pfam" id="PF22022">
    <property type="entry name" value="Phage_int_M"/>
    <property type="match status" value="1"/>
</dbReference>
<keyword evidence="3" id="KW-0238">DNA-binding</keyword>
<evidence type="ECO:0000259" key="5">
    <source>
        <dbReference type="PROSITE" id="PS51898"/>
    </source>
</evidence>
<protein>
    <submittedName>
        <fullName evidence="6">Putative prophage integrase</fullName>
    </submittedName>
</protein>
<dbReference type="InterPro" id="IPR011010">
    <property type="entry name" value="DNA_brk_join_enz"/>
</dbReference>
<dbReference type="KEGG" id="oat:OAN307_c34080"/>
<dbReference type="Pfam" id="PF00589">
    <property type="entry name" value="Phage_integrase"/>
    <property type="match status" value="1"/>
</dbReference>
<name>M9REU5_9RHOB</name>
<dbReference type="AlphaFoldDB" id="M9REU5"/>
<comment type="similarity">
    <text evidence="1">Belongs to the 'phage' integrase family.</text>
</comment>
<organism evidence="6 7">
    <name type="scientific">Octadecabacter antarcticus 307</name>
    <dbReference type="NCBI Taxonomy" id="391626"/>
    <lineage>
        <taxon>Bacteria</taxon>
        <taxon>Pseudomonadati</taxon>
        <taxon>Pseudomonadota</taxon>
        <taxon>Alphaproteobacteria</taxon>
        <taxon>Rhodobacterales</taxon>
        <taxon>Roseobacteraceae</taxon>
        <taxon>Octadecabacter</taxon>
    </lineage>
</organism>
<dbReference type="InterPro" id="IPR013762">
    <property type="entry name" value="Integrase-like_cat_sf"/>
</dbReference>
<dbReference type="PANTHER" id="PTHR30629:SF2">
    <property type="entry name" value="PROPHAGE INTEGRASE INTS-RELATED"/>
    <property type="match status" value="1"/>
</dbReference>
<feature type="domain" description="Tyr recombinase" evidence="5">
    <location>
        <begin position="157"/>
        <end position="332"/>
    </location>
</feature>
<evidence type="ECO:0000256" key="2">
    <source>
        <dbReference type="ARBA" id="ARBA00022908"/>
    </source>
</evidence>